<evidence type="ECO:0000313" key="8">
    <source>
        <dbReference type="Proteomes" id="UP000257323"/>
    </source>
</evidence>
<protein>
    <submittedName>
        <fullName evidence="7">ABC-type tungstate transport system, permease protein</fullName>
    </submittedName>
</protein>
<dbReference type="PANTHER" id="PTHR43632:SF1">
    <property type="entry name" value="PERMEASE COMPONENT OF TUNGSTATE ABC TRANSPORTER"/>
    <property type="match status" value="1"/>
</dbReference>
<dbReference type="InterPro" id="IPR000515">
    <property type="entry name" value="MetI-like"/>
</dbReference>
<keyword evidence="2 5" id="KW-0812">Transmembrane</keyword>
<dbReference type="PANTHER" id="PTHR43632">
    <property type="entry name" value="PERMEASE COMPONENT OF TUNGSTATE ABC TRANSPORTER"/>
    <property type="match status" value="1"/>
</dbReference>
<feature type="transmembrane region" description="Helical" evidence="5">
    <location>
        <begin position="141"/>
        <end position="162"/>
    </location>
</feature>
<dbReference type="NCBIfam" id="NF038017">
    <property type="entry name" value="ABC_perm1"/>
    <property type="match status" value="1"/>
</dbReference>
<evidence type="ECO:0000313" key="7">
    <source>
        <dbReference type="EMBL" id="RFT15297.1"/>
    </source>
</evidence>
<evidence type="ECO:0000259" key="6">
    <source>
        <dbReference type="PROSITE" id="PS50928"/>
    </source>
</evidence>
<dbReference type="AlphaFoldDB" id="A0A3E2BKX7"/>
<dbReference type="GO" id="GO:0005886">
    <property type="term" value="C:plasma membrane"/>
    <property type="evidence" value="ECO:0007669"/>
    <property type="project" value="UniProtKB-SubCell"/>
</dbReference>
<dbReference type="PROSITE" id="PS50928">
    <property type="entry name" value="ABC_TM1"/>
    <property type="match status" value="1"/>
</dbReference>
<dbReference type="InterPro" id="IPR035906">
    <property type="entry name" value="MetI-like_sf"/>
</dbReference>
<feature type="transmembrane region" description="Helical" evidence="5">
    <location>
        <begin position="188"/>
        <end position="206"/>
    </location>
</feature>
<feature type="transmembrane region" description="Helical" evidence="5">
    <location>
        <begin position="6"/>
        <end position="37"/>
    </location>
</feature>
<dbReference type="CDD" id="cd06261">
    <property type="entry name" value="TM_PBP2"/>
    <property type="match status" value="1"/>
</dbReference>
<keyword evidence="3 5" id="KW-1133">Transmembrane helix</keyword>
<evidence type="ECO:0000256" key="4">
    <source>
        <dbReference type="ARBA" id="ARBA00023136"/>
    </source>
</evidence>
<evidence type="ECO:0000256" key="1">
    <source>
        <dbReference type="ARBA" id="ARBA00004141"/>
    </source>
</evidence>
<dbReference type="SUPFAM" id="SSF161098">
    <property type="entry name" value="MetI-like"/>
    <property type="match status" value="1"/>
</dbReference>
<organism evidence="7 8">
    <name type="scientific">Candidatus Saccharicenans subterraneus</name>
    <dbReference type="NCBI Taxonomy" id="2508984"/>
    <lineage>
        <taxon>Bacteria</taxon>
        <taxon>Candidatus Aminicenantota</taxon>
        <taxon>Candidatus Aminicenantia</taxon>
        <taxon>Candidatus Aminicenantales</taxon>
        <taxon>Candidatus Saccharicenantaceae</taxon>
        <taxon>Candidatus Saccharicenans</taxon>
    </lineage>
</organism>
<accession>A0A3E2BKX7</accession>
<dbReference type="InterPro" id="IPR049783">
    <property type="entry name" value="ABC_perm_TupB-like"/>
</dbReference>
<reference evidence="7 8" key="1">
    <citation type="submission" date="2018-08" db="EMBL/GenBank/DDBJ databases">
        <title>Genome analysis of the thermophilic bacterium of the candidate phylum Aminicenantes from deep subsurface aquifer revealed its physiology and ecological role.</title>
        <authorList>
            <person name="Kadnikov V.V."/>
            <person name="Mardanov A.V."/>
            <person name="Beletsky A.V."/>
            <person name="Karnachuk O.V."/>
            <person name="Ravin N.V."/>
        </authorList>
    </citation>
    <scope>NUCLEOTIDE SEQUENCE [LARGE SCALE GENOMIC DNA]</scope>
    <source>
        <strain evidence="7">BY38</strain>
    </source>
</reference>
<dbReference type="EMBL" id="QUAH01000010">
    <property type="protein sequence ID" value="RFT15297.1"/>
    <property type="molecule type" value="Genomic_DNA"/>
</dbReference>
<feature type="transmembrane region" description="Helical" evidence="5">
    <location>
        <begin position="49"/>
        <end position="70"/>
    </location>
</feature>
<gene>
    <name evidence="7" type="ORF">OP8BY_0406</name>
</gene>
<feature type="transmembrane region" description="Helical" evidence="5">
    <location>
        <begin position="82"/>
        <end position="107"/>
    </location>
</feature>
<dbReference type="Pfam" id="PF00528">
    <property type="entry name" value="BPD_transp_1"/>
    <property type="match status" value="1"/>
</dbReference>
<comment type="subcellular location">
    <subcellularLocation>
        <location evidence="5">Cell membrane</location>
        <topology evidence="5">Multi-pass membrane protein</topology>
    </subcellularLocation>
    <subcellularLocation>
        <location evidence="1">Membrane</location>
        <topology evidence="1">Multi-pass membrane protein</topology>
    </subcellularLocation>
</comment>
<keyword evidence="4 5" id="KW-0472">Membrane</keyword>
<sequence>MSLREIIQVTCLSLLVSGSAVLLAMLAGLPAAVLLYLKKFPGKKLITALVNTGMGLPPVVVGLLVAVLFWRTGPLGFLGMMYTPVAMVIAQFIIALPLVVGLSLAAFEQVDPEVLLQARALGASGLQTVRVLFRESRLGQLAAIIAAFGGVISEVGAVMMVGGNLKGYTRVLTTAIVQETRMGNLRSAMYLALILLALSFLINLFLTSLQRKGASRWQGPSWK</sequence>
<dbReference type="Gene3D" id="1.10.3720.10">
    <property type="entry name" value="MetI-like"/>
    <property type="match status" value="1"/>
</dbReference>
<comment type="similarity">
    <text evidence="5">Belongs to the binding-protein-dependent transport system permease family.</text>
</comment>
<keyword evidence="5" id="KW-0813">Transport</keyword>
<name>A0A3E2BKX7_9BACT</name>
<comment type="caution">
    <text evidence="7">The sequence shown here is derived from an EMBL/GenBank/DDBJ whole genome shotgun (WGS) entry which is preliminary data.</text>
</comment>
<dbReference type="GO" id="GO:0055085">
    <property type="term" value="P:transmembrane transport"/>
    <property type="evidence" value="ECO:0007669"/>
    <property type="project" value="InterPro"/>
</dbReference>
<evidence type="ECO:0000256" key="5">
    <source>
        <dbReference type="RuleBase" id="RU363032"/>
    </source>
</evidence>
<evidence type="ECO:0000256" key="3">
    <source>
        <dbReference type="ARBA" id="ARBA00022989"/>
    </source>
</evidence>
<proteinExistence type="inferred from homology"/>
<evidence type="ECO:0000256" key="2">
    <source>
        <dbReference type="ARBA" id="ARBA00022692"/>
    </source>
</evidence>
<feature type="domain" description="ABC transmembrane type-1" evidence="6">
    <location>
        <begin position="10"/>
        <end position="206"/>
    </location>
</feature>
<dbReference type="Proteomes" id="UP000257323">
    <property type="component" value="Unassembled WGS sequence"/>
</dbReference>